<dbReference type="InterPro" id="IPR011335">
    <property type="entry name" value="Restrct_endonuc-II-like"/>
</dbReference>
<dbReference type="Proteomes" id="UP000177925">
    <property type="component" value="Unassembled WGS sequence"/>
</dbReference>
<sequence length="125" mass="13955">MTAPKTPSHLARGHSAEQRACDYLLARGLALVERNYRTPHGEIDLIMRDDRALVFVEVRFRRSADYGGAAETVDRAKQGKLRASAEHYLQRHRGAAKQPCRFDVVALSGVPGQERLEWLPNAFGG</sequence>
<dbReference type="EMBL" id="MFSS01000025">
    <property type="protein sequence ID" value="OGI44422.1"/>
    <property type="molecule type" value="Genomic_DNA"/>
</dbReference>
<dbReference type="AlphaFoldDB" id="A0A1F6TH25"/>
<dbReference type="InterPro" id="IPR011856">
    <property type="entry name" value="tRNA_endonuc-like_dom_sf"/>
</dbReference>
<dbReference type="NCBIfam" id="NF009150">
    <property type="entry name" value="PRK12497.1-3"/>
    <property type="match status" value="1"/>
</dbReference>
<reference evidence="3 4" key="1">
    <citation type="journal article" date="2016" name="Nat. Commun.">
        <title>Thousands of microbial genomes shed light on interconnected biogeochemical processes in an aquifer system.</title>
        <authorList>
            <person name="Anantharaman K."/>
            <person name="Brown C.T."/>
            <person name="Hug L.A."/>
            <person name="Sharon I."/>
            <person name="Castelle C.J."/>
            <person name="Probst A.J."/>
            <person name="Thomas B.C."/>
            <person name="Singh A."/>
            <person name="Wilkins M.J."/>
            <person name="Karaoz U."/>
            <person name="Brodie E.L."/>
            <person name="Williams K.H."/>
            <person name="Hubbard S.S."/>
            <person name="Banfield J.F."/>
        </authorList>
    </citation>
    <scope>NUCLEOTIDE SEQUENCE [LARGE SCALE GENOMIC DNA]</scope>
</reference>
<comment type="caution">
    <text evidence="3">The sequence shown here is derived from an EMBL/GenBank/DDBJ whole genome shotgun (WGS) entry which is preliminary data.</text>
</comment>
<dbReference type="GO" id="GO:0003676">
    <property type="term" value="F:nucleic acid binding"/>
    <property type="evidence" value="ECO:0007669"/>
    <property type="project" value="InterPro"/>
</dbReference>
<name>A0A1F6TH25_9PROT</name>
<dbReference type="SUPFAM" id="SSF52980">
    <property type="entry name" value="Restriction endonuclease-like"/>
    <property type="match status" value="1"/>
</dbReference>
<dbReference type="PANTHER" id="PTHR34039:SF1">
    <property type="entry name" value="UPF0102 PROTEIN YRAN"/>
    <property type="match status" value="1"/>
</dbReference>
<dbReference type="PANTHER" id="PTHR34039">
    <property type="entry name" value="UPF0102 PROTEIN YRAN"/>
    <property type="match status" value="1"/>
</dbReference>
<organism evidence="3 4">
    <name type="scientific">Candidatus Muproteobacteria bacterium RBG_16_64_11</name>
    <dbReference type="NCBI Taxonomy" id="1817758"/>
    <lineage>
        <taxon>Bacteria</taxon>
        <taxon>Pseudomonadati</taxon>
        <taxon>Pseudomonadota</taxon>
        <taxon>Candidatus Muproteobacteria</taxon>
    </lineage>
</organism>
<dbReference type="Pfam" id="PF02021">
    <property type="entry name" value="UPF0102"/>
    <property type="match status" value="1"/>
</dbReference>
<evidence type="ECO:0000313" key="4">
    <source>
        <dbReference type="Proteomes" id="UP000177925"/>
    </source>
</evidence>
<evidence type="ECO:0000256" key="2">
    <source>
        <dbReference type="HAMAP-Rule" id="MF_00048"/>
    </source>
</evidence>
<comment type="similarity">
    <text evidence="1 2">Belongs to the UPF0102 family.</text>
</comment>
<accession>A0A1F6TH25</accession>
<dbReference type="NCBIfam" id="TIGR00252">
    <property type="entry name" value="YraN family protein"/>
    <property type="match status" value="1"/>
</dbReference>
<dbReference type="CDD" id="cd20736">
    <property type="entry name" value="PoNe_Nuclease"/>
    <property type="match status" value="1"/>
</dbReference>
<dbReference type="HAMAP" id="MF_00048">
    <property type="entry name" value="UPF0102"/>
    <property type="match status" value="1"/>
</dbReference>
<dbReference type="STRING" id="1817758.A2150_07090"/>
<evidence type="ECO:0000313" key="3">
    <source>
        <dbReference type="EMBL" id="OGI44422.1"/>
    </source>
</evidence>
<proteinExistence type="inferred from homology"/>
<gene>
    <name evidence="3" type="ORF">A2150_07090</name>
</gene>
<protein>
    <recommendedName>
        <fullName evidence="2">UPF0102 protein A2150_07090</fullName>
    </recommendedName>
</protein>
<dbReference type="InterPro" id="IPR003509">
    <property type="entry name" value="UPF0102_YraN-like"/>
</dbReference>
<evidence type="ECO:0000256" key="1">
    <source>
        <dbReference type="ARBA" id="ARBA00006738"/>
    </source>
</evidence>
<dbReference type="Gene3D" id="3.40.1350.10">
    <property type="match status" value="1"/>
</dbReference>